<reference evidence="2 3" key="1">
    <citation type="submission" date="2023-01" db="EMBL/GenBank/DDBJ databases">
        <authorList>
            <person name="Whitehead M."/>
        </authorList>
    </citation>
    <scope>NUCLEOTIDE SEQUENCE [LARGE SCALE GENOMIC DNA]</scope>
</reference>
<accession>A0AAV0Y130</accession>
<evidence type="ECO:0008006" key="4">
    <source>
        <dbReference type="Google" id="ProtNLM"/>
    </source>
</evidence>
<dbReference type="EMBL" id="CARXXK010001098">
    <property type="protein sequence ID" value="CAI6373509.1"/>
    <property type="molecule type" value="Genomic_DNA"/>
</dbReference>
<keyword evidence="1" id="KW-0880">Kelch repeat</keyword>
<dbReference type="InterPro" id="IPR015915">
    <property type="entry name" value="Kelch-typ_b-propeller"/>
</dbReference>
<proteinExistence type="predicted"/>
<evidence type="ECO:0000256" key="1">
    <source>
        <dbReference type="ARBA" id="ARBA00022441"/>
    </source>
</evidence>
<dbReference type="Gene3D" id="2.120.10.80">
    <property type="entry name" value="Kelch-type beta propeller"/>
    <property type="match status" value="1"/>
</dbReference>
<keyword evidence="3" id="KW-1185">Reference proteome</keyword>
<protein>
    <recommendedName>
        <fullName evidence="4">Kelch-like protein</fullName>
    </recommendedName>
</protein>
<dbReference type="Proteomes" id="UP001160148">
    <property type="component" value="Unassembled WGS sequence"/>
</dbReference>
<dbReference type="Pfam" id="PF01344">
    <property type="entry name" value="Kelch_1"/>
    <property type="match status" value="1"/>
</dbReference>
<dbReference type="SUPFAM" id="SSF117281">
    <property type="entry name" value="Kelch motif"/>
    <property type="match status" value="1"/>
</dbReference>
<sequence length="99" mass="11497">MLTEEWVSLAELNFSRSFSGAVAMNINIYVFGGKIRNTSNSNTFEIYHPHNNKWIISNAYIMKKDLCHIYVIVIENNSELFKKAIEEATYTIIHQKKPN</sequence>
<evidence type="ECO:0000313" key="3">
    <source>
        <dbReference type="Proteomes" id="UP001160148"/>
    </source>
</evidence>
<organism evidence="2 3">
    <name type="scientific">Macrosiphum euphorbiae</name>
    <name type="common">potato aphid</name>
    <dbReference type="NCBI Taxonomy" id="13131"/>
    <lineage>
        <taxon>Eukaryota</taxon>
        <taxon>Metazoa</taxon>
        <taxon>Ecdysozoa</taxon>
        <taxon>Arthropoda</taxon>
        <taxon>Hexapoda</taxon>
        <taxon>Insecta</taxon>
        <taxon>Pterygota</taxon>
        <taxon>Neoptera</taxon>
        <taxon>Paraneoptera</taxon>
        <taxon>Hemiptera</taxon>
        <taxon>Sternorrhyncha</taxon>
        <taxon>Aphidomorpha</taxon>
        <taxon>Aphidoidea</taxon>
        <taxon>Aphididae</taxon>
        <taxon>Macrosiphini</taxon>
        <taxon>Macrosiphum</taxon>
    </lineage>
</organism>
<comment type="caution">
    <text evidence="2">The sequence shown here is derived from an EMBL/GenBank/DDBJ whole genome shotgun (WGS) entry which is preliminary data.</text>
</comment>
<evidence type="ECO:0000313" key="2">
    <source>
        <dbReference type="EMBL" id="CAI6373509.1"/>
    </source>
</evidence>
<dbReference type="InterPro" id="IPR006652">
    <property type="entry name" value="Kelch_1"/>
</dbReference>
<dbReference type="AlphaFoldDB" id="A0AAV0Y130"/>
<name>A0AAV0Y130_9HEMI</name>
<gene>
    <name evidence="2" type="ORF">MEUPH1_LOCUS27251</name>
</gene>